<dbReference type="AlphaFoldDB" id="A0A225V905"/>
<evidence type="ECO:0008006" key="3">
    <source>
        <dbReference type="Google" id="ProtNLM"/>
    </source>
</evidence>
<reference evidence="2" key="1">
    <citation type="submission" date="2017-03" db="EMBL/GenBank/DDBJ databases">
        <title>Phytopthora megakarya and P. palmivora, two closely related causual agents of cacao black pod achieved similar genome size and gene model numbers by different mechanisms.</title>
        <authorList>
            <person name="Ali S."/>
            <person name="Shao J."/>
            <person name="Larry D.J."/>
            <person name="Kronmiller B."/>
            <person name="Shen D."/>
            <person name="Strem M.D."/>
            <person name="Melnick R.L."/>
            <person name="Guiltinan M.J."/>
            <person name="Tyler B.M."/>
            <person name="Meinhardt L.W."/>
            <person name="Bailey B.A."/>
        </authorList>
    </citation>
    <scope>NUCLEOTIDE SEQUENCE [LARGE SCALE GENOMIC DNA]</scope>
    <source>
        <strain evidence="2">zdho120</strain>
    </source>
</reference>
<name>A0A225V905_9STRA</name>
<evidence type="ECO:0000313" key="1">
    <source>
        <dbReference type="EMBL" id="OWZ01584.1"/>
    </source>
</evidence>
<sequence>MNMYTKELYMAARRVLRYLQGTRDYGLLWKKHENPDLPFTAYADADIGSAKGDRKSFTGLYFK</sequence>
<dbReference type="Proteomes" id="UP000198211">
    <property type="component" value="Unassembled WGS sequence"/>
</dbReference>
<dbReference type="OrthoDB" id="97986at2759"/>
<organism evidence="1 2">
    <name type="scientific">Phytophthora megakarya</name>
    <dbReference type="NCBI Taxonomy" id="4795"/>
    <lineage>
        <taxon>Eukaryota</taxon>
        <taxon>Sar</taxon>
        <taxon>Stramenopiles</taxon>
        <taxon>Oomycota</taxon>
        <taxon>Peronosporomycetes</taxon>
        <taxon>Peronosporales</taxon>
        <taxon>Peronosporaceae</taxon>
        <taxon>Phytophthora</taxon>
    </lineage>
</organism>
<gene>
    <name evidence="1" type="ORF">PHMEG_00026992</name>
</gene>
<comment type="caution">
    <text evidence="1">The sequence shown here is derived from an EMBL/GenBank/DDBJ whole genome shotgun (WGS) entry which is preliminary data.</text>
</comment>
<accession>A0A225V905</accession>
<proteinExistence type="predicted"/>
<keyword evidence="2" id="KW-1185">Reference proteome</keyword>
<dbReference type="EMBL" id="NBNE01006740">
    <property type="protein sequence ID" value="OWZ01584.1"/>
    <property type="molecule type" value="Genomic_DNA"/>
</dbReference>
<protein>
    <recommendedName>
        <fullName evidence="3">Polyprotein</fullName>
    </recommendedName>
</protein>
<evidence type="ECO:0000313" key="2">
    <source>
        <dbReference type="Proteomes" id="UP000198211"/>
    </source>
</evidence>